<dbReference type="EC" id="3.1.6.1" evidence="5"/>
<comment type="similarity">
    <text evidence="1 5">Belongs to the sulfatase family.</text>
</comment>
<protein>
    <recommendedName>
        <fullName evidence="5">Arylsulfatase</fullName>
        <shortName evidence="5">AS</shortName>
        <ecNumber evidence="5">3.1.6.1</ecNumber>
    </recommendedName>
    <alternativeName>
        <fullName evidence="5">Aryl-sulfate sulphohydrolase</fullName>
    </alternativeName>
</protein>
<dbReference type="GO" id="GO:0005539">
    <property type="term" value="F:glycosaminoglycan binding"/>
    <property type="evidence" value="ECO:0007669"/>
    <property type="project" value="TreeGrafter"/>
</dbReference>
<dbReference type="AlphaFoldDB" id="A0A0D1Y551"/>
<organism evidence="9 10">
    <name type="scientific">Exophiala mesophila</name>
    <name type="common">Black yeast-like fungus</name>
    <dbReference type="NCBI Taxonomy" id="212818"/>
    <lineage>
        <taxon>Eukaryota</taxon>
        <taxon>Fungi</taxon>
        <taxon>Dikarya</taxon>
        <taxon>Ascomycota</taxon>
        <taxon>Pezizomycotina</taxon>
        <taxon>Eurotiomycetes</taxon>
        <taxon>Chaetothyriomycetidae</taxon>
        <taxon>Chaetothyriales</taxon>
        <taxon>Herpotrichiellaceae</taxon>
        <taxon>Exophiala</taxon>
    </lineage>
</organism>
<evidence type="ECO:0000313" key="10">
    <source>
        <dbReference type="Proteomes" id="UP000054302"/>
    </source>
</evidence>
<dbReference type="PANTHER" id="PTHR43108:SF8">
    <property type="entry name" value="SD21168P"/>
    <property type="match status" value="1"/>
</dbReference>
<dbReference type="HOGENOM" id="CLU_006332_4_0_1"/>
<reference evidence="9 10" key="1">
    <citation type="submission" date="2015-01" db="EMBL/GenBank/DDBJ databases">
        <title>The Genome Sequence of Exophiala mesophila CBS40295.</title>
        <authorList>
            <consortium name="The Broad Institute Genomics Platform"/>
            <person name="Cuomo C."/>
            <person name="de Hoog S."/>
            <person name="Gorbushina A."/>
            <person name="Stielow B."/>
            <person name="Teixiera M."/>
            <person name="Abouelleil A."/>
            <person name="Chapman S.B."/>
            <person name="Priest M."/>
            <person name="Young S.K."/>
            <person name="Wortman J."/>
            <person name="Nusbaum C."/>
            <person name="Birren B."/>
        </authorList>
    </citation>
    <scope>NUCLEOTIDE SEQUENCE [LARGE SCALE GENOMIC DNA]</scope>
    <source>
        <strain evidence="9 10">CBS 40295</strain>
    </source>
</reference>
<dbReference type="FunFam" id="3.40.720.10:FF:000051">
    <property type="entry name" value="Arylsulfatase"/>
    <property type="match status" value="1"/>
</dbReference>
<keyword evidence="3 5" id="KW-0378">Hydrolase</keyword>
<dbReference type="Proteomes" id="UP000054302">
    <property type="component" value="Unassembled WGS sequence"/>
</dbReference>
<dbReference type="InterPro" id="IPR012083">
    <property type="entry name" value="Arylsulfatase"/>
</dbReference>
<dbReference type="PANTHER" id="PTHR43108">
    <property type="entry name" value="N-ACETYLGLUCOSAMINE-6-SULFATASE FAMILY MEMBER"/>
    <property type="match status" value="1"/>
</dbReference>
<evidence type="ECO:0000256" key="1">
    <source>
        <dbReference type="ARBA" id="ARBA00008779"/>
    </source>
</evidence>
<evidence type="ECO:0000256" key="4">
    <source>
        <dbReference type="ARBA" id="ARBA00023180"/>
    </source>
</evidence>
<feature type="chain" id="PRO_5002236714" description="Arylsulfatase" evidence="7">
    <location>
        <begin position="37"/>
        <end position="581"/>
    </location>
</feature>
<dbReference type="SUPFAM" id="SSF53649">
    <property type="entry name" value="Alkaline phosphatase-like"/>
    <property type="match status" value="1"/>
</dbReference>
<dbReference type="CDD" id="cd16147">
    <property type="entry name" value="G6S"/>
    <property type="match status" value="1"/>
</dbReference>
<evidence type="ECO:0000259" key="8">
    <source>
        <dbReference type="Pfam" id="PF00884"/>
    </source>
</evidence>
<evidence type="ECO:0000256" key="7">
    <source>
        <dbReference type="SAM" id="SignalP"/>
    </source>
</evidence>
<accession>A0A0D1Y551</accession>
<proteinExistence type="inferred from homology"/>
<evidence type="ECO:0000256" key="2">
    <source>
        <dbReference type="ARBA" id="ARBA00022729"/>
    </source>
</evidence>
<comment type="PTM">
    <text evidence="6">The conversion to 3-oxoalanine (also known as C-formylglycine, FGly), of a serine or cysteine residue in prokaryotes and of a cysteine residue in eukaryotes, is critical for catalytic activity.</text>
</comment>
<dbReference type="InterPro" id="IPR017850">
    <property type="entry name" value="Alkaline_phosphatase_core_sf"/>
</dbReference>
<dbReference type="GO" id="GO:0018958">
    <property type="term" value="P:phenol-containing compound metabolic process"/>
    <property type="evidence" value="ECO:0007669"/>
    <property type="project" value="InterPro"/>
</dbReference>
<dbReference type="Pfam" id="PF00884">
    <property type="entry name" value="Sulfatase"/>
    <property type="match status" value="1"/>
</dbReference>
<feature type="signal peptide" evidence="7">
    <location>
        <begin position="1"/>
        <end position="36"/>
    </location>
</feature>
<feature type="modified residue" description="3-oxoalanine (Cys)" evidence="6">
    <location>
        <position position="88"/>
    </location>
</feature>
<keyword evidence="10" id="KW-1185">Reference proteome</keyword>
<dbReference type="GO" id="GO:0004065">
    <property type="term" value="F:arylsulfatase activity"/>
    <property type="evidence" value="ECO:0007669"/>
    <property type="project" value="UniProtKB-UniRule"/>
</dbReference>
<dbReference type="RefSeq" id="XP_016227395.1">
    <property type="nucleotide sequence ID" value="XM_016367877.1"/>
</dbReference>
<dbReference type="OMA" id="GHNENWL"/>
<dbReference type="VEuPathDB" id="FungiDB:PV10_03427"/>
<evidence type="ECO:0000256" key="3">
    <source>
        <dbReference type="ARBA" id="ARBA00022801"/>
    </source>
</evidence>
<evidence type="ECO:0000256" key="5">
    <source>
        <dbReference type="PIRNR" id="PIRNR000972"/>
    </source>
</evidence>
<dbReference type="GO" id="GO:0008449">
    <property type="term" value="F:N-acetylglucosamine-6-sulfatase activity"/>
    <property type="evidence" value="ECO:0007669"/>
    <property type="project" value="TreeGrafter"/>
</dbReference>
<name>A0A0D1Y551_EXOME</name>
<keyword evidence="2 7" id="KW-0732">Signal</keyword>
<feature type="domain" description="Sulfatase N-terminal" evidence="8">
    <location>
        <begin position="44"/>
        <end position="389"/>
    </location>
</feature>
<dbReference type="Gene3D" id="3.40.720.10">
    <property type="entry name" value="Alkaline Phosphatase, subunit A"/>
    <property type="match status" value="1"/>
</dbReference>
<comment type="catalytic activity">
    <reaction evidence="5">
        <text>an aryl sulfate + H2O = a phenol + sulfate + H(+)</text>
        <dbReference type="Rhea" id="RHEA:17261"/>
        <dbReference type="ChEBI" id="CHEBI:15377"/>
        <dbReference type="ChEBI" id="CHEBI:15378"/>
        <dbReference type="ChEBI" id="CHEBI:16189"/>
        <dbReference type="ChEBI" id="CHEBI:33853"/>
        <dbReference type="ChEBI" id="CHEBI:140317"/>
        <dbReference type="EC" id="3.1.6.1"/>
    </reaction>
</comment>
<gene>
    <name evidence="9" type="ORF">PV10_03427</name>
</gene>
<dbReference type="InterPro" id="IPR024607">
    <property type="entry name" value="Sulfatase_CS"/>
</dbReference>
<keyword evidence="4" id="KW-0325">Glycoprotein</keyword>
<evidence type="ECO:0000256" key="6">
    <source>
        <dbReference type="PIRSR" id="PIRSR000972-50"/>
    </source>
</evidence>
<sequence length="581" mass="65153">MSLRKENWPPRGIMLNMVRLSLRTFLVSLAIALVTGHTTPSKRSNVILVITDDQDLHLNSLEYMPITLKHFRQGGTEFRKHYCTIAVCCPSRVSLLTGKMAHNTNVTDVSPPYGGYPKFLEQGLNENYLPVWLQEAGYNTYYTGKLMNAHSLVTYNDPYPAGWNRTGFLIDPGTYNYYNACWQSDQNPPVWRAGEYNTDIVSDAAMEFLDEASKSDRPFFLGVAPIAPHTEVEFLDDGNVKFIPPIPAKRHEGLFLDAKIPRGPSFNPEEPQGVNWIQQLPRANETEVEANDDFYRARLQSLQAVDELVGALVEKVEQLGLDDTYIIYTTDNGFHMGQHRLQPGKTCAYEEDVNVPFLVRGPDVPKNHVVDFATSHTDIAATIFDLLNIPLRDDFDGVPIPLTLSAMEKAALSPAHGHVTIEFWGVGVGEGLFSIGGPGGSIDWWANNTYKGLRLVSPQYDLLYTVWCNNVHELYDMKVDPYQTKNMYYGSGKISGYSIEQVTSRLDALLMVTKSCKGEDCTNPWRVLHPCGRVHNLAQALAPELDLFYASQPKISFTKCELGYIIDSEGPMEVLPFHIGD</sequence>
<dbReference type="InterPro" id="IPR000917">
    <property type="entry name" value="Sulfatase_N"/>
</dbReference>
<evidence type="ECO:0000313" key="9">
    <source>
        <dbReference type="EMBL" id="KIV95821.1"/>
    </source>
</evidence>
<dbReference type="PROSITE" id="PS00523">
    <property type="entry name" value="SULFATASE_1"/>
    <property type="match status" value="1"/>
</dbReference>
<dbReference type="OrthoDB" id="96314at2759"/>
<dbReference type="GeneID" id="27321272"/>
<dbReference type="EMBL" id="KN847521">
    <property type="protein sequence ID" value="KIV95821.1"/>
    <property type="molecule type" value="Genomic_DNA"/>
</dbReference>
<dbReference type="STRING" id="212818.A0A0D1Y551"/>
<dbReference type="PIRSF" id="PIRSF000972">
    <property type="entry name" value="Arylsulf_plant"/>
    <property type="match status" value="1"/>
</dbReference>